<comment type="caution">
    <text evidence="2">The sequence shown here is derived from an EMBL/GenBank/DDBJ whole genome shotgun (WGS) entry which is preliminary data.</text>
</comment>
<keyword evidence="1" id="KW-0812">Transmembrane</keyword>
<evidence type="ECO:0000256" key="1">
    <source>
        <dbReference type="SAM" id="Phobius"/>
    </source>
</evidence>
<gene>
    <name evidence="2" type="ORF">BpHYR1_025510</name>
</gene>
<sequence>MDSILYREILSHFLIPFGASKFDFEFNLHQDNDPKYNSMMCSSFLDLNNIKMVIGLTIKTLAISCFLLKFTFFYLKLPFYNKKLLFLLKSLYRSSTV</sequence>
<reference evidence="2 3" key="1">
    <citation type="journal article" date="2018" name="Sci. Rep.">
        <title>Genomic signatures of local adaptation to the degree of environmental predictability in rotifers.</title>
        <authorList>
            <person name="Franch-Gras L."/>
            <person name="Hahn C."/>
            <person name="Garcia-Roger E.M."/>
            <person name="Carmona M.J."/>
            <person name="Serra M."/>
            <person name="Gomez A."/>
        </authorList>
    </citation>
    <scope>NUCLEOTIDE SEQUENCE [LARGE SCALE GENOMIC DNA]</scope>
    <source>
        <strain evidence="2">HYR1</strain>
    </source>
</reference>
<dbReference type="EMBL" id="REGN01000609">
    <property type="protein sequence ID" value="RNA40664.1"/>
    <property type="molecule type" value="Genomic_DNA"/>
</dbReference>
<dbReference type="AlphaFoldDB" id="A0A3M7SY02"/>
<keyword evidence="3" id="KW-1185">Reference proteome</keyword>
<name>A0A3M7SY02_BRAPC</name>
<evidence type="ECO:0000313" key="3">
    <source>
        <dbReference type="Proteomes" id="UP000276133"/>
    </source>
</evidence>
<evidence type="ECO:0000313" key="2">
    <source>
        <dbReference type="EMBL" id="RNA40664.1"/>
    </source>
</evidence>
<keyword evidence="1" id="KW-0472">Membrane</keyword>
<dbReference type="Proteomes" id="UP000276133">
    <property type="component" value="Unassembled WGS sequence"/>
</dbReference>
<protein>
    <submittedName>
        <fullName evidence="2">Uncharacterized protein</fullName>
    </submittedName>
</protein>
<proteinExistence type="predicted"/>
<keyword evidence="1" id="KW-1133">Transmembrane helix</keyword>
<accession>A0A3M7SY02</accession>
<feature type="transmembrane region" description="Helical" evidence="1">
    <location>
        <begin position="52"/>
        <end position="75"/>
    </location>
</feature>
<organism evidence="2 3">
    <name type="scientific">Brachionus plicatilis</name>
    <name type="common">Marine rotifer</name>
    <name type="synonym">Brachionus muelleri</name>
    <dbReference type="NCBI Taxonomy" id="10195"/>
    <lineage>
        <taxon>Eukaryota</taxon>
        <taxon>Metazoa</taxon>
        <taxon>Spiralia</taxon>
        <taxon>Gnathifera</taxon>
        <taxon>Rotifera</taxon>
        <taxon>Eurotatoria</taxon>
        <taxon>Monogononta</taxon>
        <taxon>Pseudotrocha</taxon>
        <taxon>Ploima</taxon>
        <taxon>Brachionidae</taxon>
        <taxon>Brachionus</taxon>
    </lineage>
</organism>